<accession>A0A843VVI1</accession>
<gene>
    <name evidence="1" type="ORF">Taro_034077</name>
</gene>
<organism evidence="1 2">
    <name type="scientific">Colocasia esculenta</name>
    <name type="common">Wild taro</name>
    <name type="synonym">Arum esculentum</name>
    <dbReference type="NCBI Taxonomy" id="4460"/>
    <lineage>
        <taxon>Eukaryota</taxon>
        <taxon>Viridiplantae</taxon>
        <taxon>Streptophyta</taxon>
        <taxon>Embryophyta</taxon>
        <taxon>Tracheophyta</taxon>
        <taxon>Spermatophyta</taxon>
        <taxon>Magnoliopsida</taxon>
        <taxon>Liliopsida</taxon>
        <taxon>Araceae</taxon>
        <taxon>Aroideae</taxon>
        <taxon>Colocasieae</taxon>
        <taxon>Colocasia</taxon>
    </lineage>
</organism>
<protein>
    <submittedName>
        <fullName evidence="1">Uncharacterized protein</fullName>
    </submittedName>
</protein>
<dbReference type="EMBL" id="NMUH01002660">
    <property type="protein sequence ID" value="MQM01322.1"/>
    <property type="molecule type" value="Genomic_DNA"/>
</dbReference>
<evidence type="ECO:0000313" key="2">
    <source>
        <dbReference type="Proteomes" id="UP000652761"/>
    </source>
</evidence>
<dbReference type="AlphaFoldDB" id="A0A843VVI1"/>
<reference evidence="1" key="1">
    <citation type="submission" date="2017-07" db="EMBL/GenBank/DDBJ databases">
        <title>Taro Niue Genome Assembly and Annotation.</title>
        <authorList>
            <person name="Atibalentja N."/>
            <person name="Keating K."/>
            <person name="Fields C.J."/>
        </authorList>
    </citation>
    <scope>NUCLEOTIDE SEQUENCE</scope>
    <source>
        <strain evidence="1">Niue_2</strain>
        <tissue evidence="1">Leaf</tissue>
    </source>
</reference>
<name>A0A843VVI1_COLES</name>
<proteinExistence type="predicted"/>
<evidence type="ECO:0000313" key="1">
    <source>
        <dbReference type="EMBL" id="MQM01322.1"/>
    </source>
</evidence>
<keyword evidence="2" id="KW-1185">Reference proteome</keyword>
<sequence length="111" mass="12513">MFQVPHFRELRPESLKVPGMGLQLCGLQIRLFSEKDIIQHSGIILVKQRISRDRHSRVGSVRLEGSCYGAAVAFFGFLVAGLAWGPREESVRSVGRLAMWCSLHFIGSSRW</sequence>
<dbReference type="Proteomes" id="UP000652761">
    <property type="component" value="Unassembled WGS sequence"/>
</dbReference>
<comment type="caution">
    <text evidence="1">The sequence shown here is derived from an EMBL/GenBank/DDBJ whole genome shotgun (WGS) entry which is preliminary data.</text>
</comment>